<protein>
    <submittedName>
        <fullName evidence="7">RING-type domain-containing protein</fullName>
    </submittedName>
</protein>
<dbReference type="FunFam" id="3.30.40.10:FF:000137">
    <property type="entry name" value="RanBP-type and C3HC4-type zinc finger-containing protein 1"/>
    <property type="match status" value="1"/>
</dbReference>
<keyword evidence="2" id="KW-0862">Zinc</keyword>
<dbReference type="InterPro" id="IPR001841">
    <property type="entry name" value="Znf_RING"/>
</dbReference>
<evidence type="ECO:0000313" key="6">
    <source>
        <dbReference type="Proteomes" id="UP000887565"/>
    </source>
</evidence>
<dbReference type="Gene3D" id="3.30.40.10">
    <property type="entry name" value="Zinc/RING finger domain, C3HC4 (zinc finger)"/>
    <property type="match status" value="1"/>
</dbReference>
<dbReference type="GO" id="GO:0004842">
    <property type="term" value="F:ubiquitin-protein transferase activity"/>
    <property type="evidence" value="ECO:0007669"/>
    <property type="project" value="InterPro"/>
</dbReference>
<evidence type="ECO:0000259" key="5">
    <source>
        <dbReference type="PROSITE" id="PS50908"/>
    </source>
</evidence>
<dbReference type="SMART" id="SM00591">
    <property type="entry name" value="RWD"/>
    <property type="match status" value="1"/>
</dbReference>
<evidence type="ECO:0000259" key="4">
    <source>
        <dbReference type="PROSITE" id="PS50089"/>
    </source>
</evidence>
<dbReference type="InterPro" id="IPR031127">
    <property type="entry name" value="E3_UB_ligase_RBR"/>
</dbReference>
<keyword evidence="1 3" id="KW-0863">Zinc-finger</keyword>
<dbReference type="GO" id="GO:0016567">
    <property type="term" value="P:protein ubiquitination"/>
    <property type="evidence" value="ECO:0007669"/>
    <property type="project" value="InterPro"/>
</dbReference>
<dbReference type="Pfam" id="PF05773">
    <property type="entry name" value="RWD"/>
    <property type="match status" value="1"/>
</dbReference>
<dbReference type="PANTHER" id="PTHR11685">
    <property type="entry name" value="RBR FAMILY RING FINGER AND IBR DOMAIN-CONTAINING"/>
    <property type="match status" value="1"/>
</dbReference>
<dbReference type="InterPro" id="IPR006575">
    <property type="entry name" value="RWD_dom"/>
</dbReference>
<evidence type="ECO:0000313" key="7">
    <source>
        <dbReference type="WBParaSite" id="nRc.2.0.1.t16351-RA"/>
    </source>
</evidence>
<accession>A0A915IRB1</accession>
<reference evidence="7" key="1">
    <citation type="submission" date="2022-11" db="UniProtKB">
        <authorList>
            <consortium name="WormBaseParasite"/>
        </authorList>
    </citation>
    <scope>IDENTIFICATION</scope>
</reference>
<dbReference type="CDD" id="cd23820">
    <property type="entry name" value="RWD_RNF14"/>
    <property type="match status" value="1"/>
</dbReference>
<organism evidence="6 7">
    <name type="scientific">Romanomermis culicivorax</name>
    <name type="common">Nematode worm</name>
    <dbReference type="NCBI Taxonomy" id="13658"/>
    <lineage>
        <taxon>Eukaryota</taxon>
        <taxon>Metazoa</taxon>
        <taxon>Ecdysozoa</taxon>
        <taxon>Nematoda</taxon>
        <taxon>Enoplea</taxon>
        <taxon>Dorylaimia</taxon>
        <taxon>Mermithida</taxon>
        <taxon>Mermithoidea</taxon>
        <taxon>Mermithidae</taxon>
        <taxon>Romanomermis</taxon>
    </lineage>
</organism>
<evidence type="ECO:0000256" key="2">
    <source>
        <dbReference type="ARBA" id="ARBA00022833"/>
    </source>
</evidence>
<evidence type="ECO:0000256" key="1">
    <source>
        <dbReference type="ARBA" id="ARBA00022771"/>
    </source>
</evidence>
<keyword evidence="6" id="KW-1185">Reference proteome</keyword>
<proteinExistence type="predicted"/>
<dbReference type="AlphaFoldDB" id="A0A915IRB1"/>
<keyword evidence="1 3" id="KW-0479">Metal-binding</keyword>
<sequence>MDDIDEQENELIALSSIFDSETFNIISGDDPHVIVCKTVKFVIDIQLPEAVEIYYTSHDGKENRETTKKTIISYLPPVYATISLPTDYPTVSTPNVVLSAAWLHPILSDKILRKLSNLSAENPGVPILYLYYQLIKDETFVLIDSAINLNLCLQTSPNLLLRCCHTKHKRKSFSKSNSVDEDSNTKISSNHVRQLFDSLIDYNDYRLEQLFRNEKHLCEICYTEFYGSECLQFTPCKHVFCKLCCKQFFEMHIKEGTFELLKCLAEKCNTIAIPMFIKSVVDDSAFERYDKLTLSSSLY</sequence>
<dbReference type="WBParaSite" id="nRc.2.0.1.t16351-RA">
    <property type="protein sequence ID" value="nRc.2.0.1.t16351-RA"/>
    <property type="gene ID" value="nRc.2.0.1.g16351"/>
</dbReference>
<dbReference type="PROSITE" id="PS50908">
    <property type="entry name" value="RWD"/>
    <property type="match status" value="1"/>
</dbReference>
<name>A0A915IRB1_ROMCU</name>
<evidence type="ECO:0000256" key="3">
    <source>
        <dbReference type="PROSITE-ProRule" id="PRU00175"/>
    </source>
</evidence>
<feature type="domain" description="RING-type" evidence="4">
    <location>
        <begin position="218"/>
        <end position="267"/>
    </location>
</feature>
<feature type="domain" description="RWD" evidence="5">
    <location>
        <begin position="9"/>
        <end position="142"/>
    </location>
</feature>
<dbReference type="SUPFAM" id="SSF57850">
    <property type="entry name" value="RING/U-box"/>
    <property type="match status" value="1"/>
</dbReference>
<dbReference type="InterPro" id="IPR013083">
    <property type="entry name" value="Znf_RING/FYVE/PHD"/>
</dbReference>
<dbReference type="PROSITE" id="PS50089">
    <property type="entry name" value="ZF_RING_2"/>
    <property type="match status" value="1"/>
</dbReference>
<dbReference type="SUPFAM" id="SSF54495">
    <property type="entry name" value="UBC-like"/>
    <property type="match status" value="1"/>
</dbReference>
<dbReference type="Proteomes" id="UP000887565">
    <property type="component" value="Unplaced"/>
</dbReference>
<dbReference type="Gene3D" id="3.10.110.10">
    <property type="entry name" value="Ubiquitin Conjugating Enzyme"/>
    <property type="match status" value="1"/>
</dbReference>
<dbReference type="GO" id="GO:0008270">
    <property type="term" value="F:zinc ion binding"/>
    <property type="evidence" value="ECO:0007669"/>
    <property type="project" value="UniProtKB-KW"/>
</dbReference>
<dbReference type="InterPro" id="IPR016135">
    <property type="entry name" value="UBQ-conjugating_enzyme/RWD"/>
</dbReference>